<organism evidence="7 8">
    <name type="scientific">Caballeronia mineralivorans PML1(12)</name>
    <dbReference type="NCBI Taxonomy" id="908627"/>
    <lineage>
        <taxon>Bacteria</taxon>
        <taxon>Pseudomonadati</taxon>
        <taxon>Pseudomonadota</taxon>
        <taxon>Betaproteobacteria</taxon>
        <taxon>Burkholderiales</taxon>
        <taxon>Burkholderiaceae</taxon>
        <taxon>Caballeronia</taxon>
    </lineage>
</organism>
<evidence type="ECO:0000256" key="1">
    <source>
        <dbReference type="ARBA" id="ARBA00001933"/>
    </source>
</evidence>
<evidence type="ECO:0000256" key="2">
    <source>
        <dbReference type="ARBA" id="ARBA00022898"/>
    </source>
</evidence>
<name>A0A0J1CJH1_9BURK</name>
<dbReference type="Gene3D" id="2.40.37.10">
    <property type="entry name" value="Lyase, Ornithine Decarboxylase, Chain A, domain 1"/>
    <property type="match status" value="1"/>
</dbReference>
<dbReference type="NCBIfam" id="TIGR03099">
    <property type="entry name" value="dCO2ase_PEP1"/>
    <property type="match status" value="1"/>
</dbReference>
<dbReference type="GO" id="GO:0009089">
    <property type="term" value="P:lysine biosynthetic process via diaminopimelate"/>
    <property type="evidence" value="ECO:0007669"/>
    <property type="project" value="TreeGrafter"/>
</dbReference>
<comment type="caution">
    <text evidence="7">The sequence shown here is derived from an EMBL/GenBank/DDBJ whole genome shotgun (WGS) entry which is preliminary data.</text>
</comment>
<dbReference type="AlphaFoldDB" id="A0A0J1CJH1"/>
<dbReference type="CDD" id="cd06839">
    <property type="entry name" value="PLPDE_III_Btrk_like"/>
    <property type="match status" value="1"/>
</dbReference>
<protein>
    <submittedName>
        <fullName evidence="7">Diaminopimelate decarboxylase</fullName>
    </submittedName>
</protein>
<dbReference type="GO" id="GO:0008836">
    <property type="term" value="F:diaminopimelate decarboxylase activity"/>
    <property type="evidence" value="ECO:0007669"/>
    <property type="project" value="TreeGrafter"/>
</dbReference>
<dbReference type="PANTHER" id="PTHR43727">
    <property type="entry name" value="DIAMINOPIMELATE DECARBOXYLASE"/>
    <property type="match status" value="1"/>
</dbReference>
<dbReference type="InterPro" id="IPR029066">
    <property type="entry name" value="PLP-binding_barrel"/>
</dbReference>
<dbReference type="InterPro" id="IPR000183">
    <property type="entry name" value="Orn/DAP/Arg_de-COase"/>
</dbReference>
<dbReference type="SUPFAM" id="SSF50621">
    <property type="entry name" value="Alanine racemase C-terminal domain-like"/>
    <property type="match status" value="1"/>
</dbReference>
<keyword evidence="2 3" id="KW-0663">Pyridoxal phosphate</keyword>
<dbReference type="InterPro" id="IPR022643">
    <property type="entry name" value="De-COase2_C"/>
</dbReference>
<evidence type="ECO:0000259" key="6">
    <source>
        <dbReference type="Pfam" id="PF02784"/>
    </source>
</evidence>
<feature type="domain" description="Orn/DAP/Arg decarboxylase 2 C-terminal" evidence="5">
    <location>
        <begin position="31"/>
        <end position="380"/>
    </location>
</feature>
<dbReference type="RefSeq" id="WP_047897906.1">
    <property type="nucleotide sequence ID" value="NZ_AEJF01000249.1"/>
</dbReference>
<keyword evidence="8" id="KW-1185">Reference proteome</keyword>
<sequence length="402" mass="43217">MTHPFSVQAGVLQIGGVDLRRLAARAGHTPFYVYDRSLVDARIRALRQTLPHGIELHYSIKANPMPAMVHHLAARLDGFDVASAGEMMLALDAGTRPERIGFAGPGKSHDELRRAVAAGVVIHIESATQLRLVTALGWEFGVRPCVAIRVNPDFQIGKGGMRMGGGAAPFGVDASLVPALLLELARQEVAFAGFHVFWGSQCLHAPTIIQAHRQSAELVMRLADNLEVPPAFINLGGGFGIPYFPGEDPLDFDAVGEAMHDWLPGLHRRLPGTRVVLELGRYLVGEAGIYVCRVVDRKVSCGETFLITDGGLHHHLAASGNFGQVLRRNYPVLIGNRLDEPAQERSHVVGCLCTPLDRIADGAHLPATSIGDLVVVLQSGAYGRSASPTDFLAHPPPAEMLV</sequence>
<dbReference type="InterPro" id="IPR022644">
    <property type="entry name" value="De-COase2_N"/>
</dbReference>
<dbReference type="Pfam" id="PF00278">
    <property type="entry name" value="Orn_DAP_Arg_deC"/>
    <property type="match status" value="1"/>
</dbReference>
<feature type="modified residue" description="N6-(pyridoxal phosphate)lysine" evidence="3">
    <location>
        <position position="61"/>
    </location>
</feature>
<dbReference type="PROSITE" id="PS00879">
    <property type="entry name" value="ODR_DC_2_2"/>
    <property type="match status" value="1"/>
</dbReference>
<dbReference type="SUPFAM" id="SSF51419">
    <property type="entry name" value="PLP-binding barrel"/>
    <property type="match status" value="1"/>
</dbReference>
<dbReference type="InterPro" id="IPR022657">
    <property type="entry name" value="De-COase2_CS"/>
</dbReference>
<evidence type="ECO:0000313" key="7">
    <source>
        <dbReference type="EMBL" id="KLU20571.1"/>
    </source>
</evidence>
<evidence type="ECO:0000313" key="8">
    <source>
        <dbReference type="Proteomes" id="UP000035963"/>
    </source>
</evidence>
<dbReference type="PANTHER" id="PTHR43727:SF2">
    <property type="entry name" value="GROUP IV DECARBOXYLASE"/>
    <property type="match status" value="1"/>
</dbReference>
<dbReference type="PRINTS" id="PR01179">
    <property type="entry name" value="ODADCRBXLASE"/>
</dbReference>
<comment type="similarity">
    <text evidence="4">Belongs to the Orn/Lys/Arg decarboxylase class-II family.</text>
</comment>
<gene>
    <name evidence="7" type="ORF">EOS_40710</name>
</gene>
<feature type="active site" description="Proton donor" evidence="3">
    <location>
        <position position="353"/>
    </location>
</feature>
<reference evidence="7 8" key="1">
    <citation type="journal article" date="2015" name="Genome Announc.">
        <title>Draft Genome Sequence of Burkholderia sp. Strain PML1(12), an Ectomycorrhizosphere-Inhabiting Bacterium with Effective Mineral-Weathering Ability.</title>
        <authorList>
            <person name="Uroz S."/>
            <person name="Oger P."/>
        </authorList>
    </citation>
    <scope>NUCLEOTIDE SEQUENCE [LARGE SCALE GENOMIC DNA]</scope>
    <source>
        <strain evidence="8">PML1(12)</strain>
    </source>
</reference>
<comment type="cofactor">
    <cofactor evidence="1 3">
        <name>pyridoxal 5'-phosphate</name>
        <dbReference type="ChEBI" id="CHEBI:597326"/>
    </cofactor>
</comment>
<evidence type="ECO:0000256" key="4">
    <source>
        <dbReference type="RuleBase" id="RU003737"/>
    </source>
</evidence>
<evidence type="ECO:0000259" key="5">
    <source>
        <dbReference type="Pfam" id="PF00278"/>
    </source>
</evidence>
<evidence type="ECO:0000256" key="3">
    <source>
        <dbReference type="PIRSR" id="PIRSR600183-50"/>
    </source>
</evidence>
<dbReference type="Pfam" id="PF02784">
    <property type="entry name" value="Orn_Arg_deC_N"/>
    <property type="match status" value="1"/>
</dbReference>
<dbReference type="OrthoDB" id="9802147at2"/>
<feature type="domain" description="Orn/DAP/Arg decarboxylase 2 N-terminal" evidence="6">
    <location>
        <begin position="39"/>
        <end position="284"/>
    </location>
</feature>
<dbReference type="PATRIC" id="fig|908627.4.peg.9140"/>
<proteinExistence type="inferred from homology"/>
<dbReference type="Proteomes" id="UP000035963">
    <property type="component" value="Unassembled WGS sequence"/>
</dbReference>
<dbReference type="InterPro" id="IPR017530">
    <property type="entry name" value="DCO2ase_PEP1"/>
</dbReference>
<dbReference type="Gene3D" id="3.20.20.10">
    <property type="entry name" value="Alanine racemase"/>
    <property type="match status" value="1"/>
</dbReference>
<dbReference type="InterPro" id="IPR009006">
    <property type="entry name" value="Ala_racemase/Decarboxylase_C"/>
</dbReference>
<accession>A0A0J1CJH1</accession>
<dbReference type="EMBL" id="AEJF01000249">
    <property type="protein sequence ID" value="KLU20571.1"/>
    <property type="molecule type" value="Genomic_DNA"/>
</dbReference>